<evidence type="ECO:0000256" key="2">
    <source>
        <dbReference type="SAM" id="Phobius"/>
    </source>
</evidence>
<dbReference type="Pfam" id="PF20169">
    <property type="entry name" value="DUF6537"/>
    <property type="match status" value="1"/>
</dbReference>
<reference evidence="4 5" key="1">
    <citation type="submission" date="2020-04" db="EMBL/GenBank/DDBJ databases">
        <authorList>
            <person name="De Canck E."/>
        </authorList>
    </citation>
    <scope>NUCLEOTIDE SEQUENCE [LARGE SCALE GENOMIC DNA]</scope>
    <source>
        <strain evidence="4 5">LMG 29542</strain>
    </source>
</reference>
<keyword evidence="1" id="KW-0560">Oxidoreductase</keyword>
<sequence length="325" mass="36248">MATRFLGDTIGANILMLGFAWQLGLVPVSFAAMMRVIELNNVAVQMNQLAFSIGRLAAADPASLDTMWQQRHANKQVVPLDTVDALVADREARLLAYGGTAYVKRYRALVDAARHAERKLERAHEARLTRSVAMTFYRLLAVKDEYEVARLHRDPAFRSALETQFGGVAGKDFRVKFNLAPPTILKARNGVQPKTRSFGQWVWPVFGAIAKCRNLRGTMLDPFGRTIERQMERELSADYEMTMQRAFVMVNDVIAEDIIKLADLYARVRGYGHVKLMNLAAVKRSERELAARVRIEAATGAAVKEALAKTRSSGTLDSIPVVVIK</sequence>
<feature type="transmembrane region" description="Helical" evidence="2">
    <location>
        <begin position="12"/>
        <end position="37"/>
    </location>
</feature>
<gene>
    <name evidence="4" type="ORF">LMG29542_07881</name>
</gene>
<dbReference type="GO" id="GO:0016491">
    <property type="term" value="F:oxidoreductase activity"/>
    <property type="evidence" value="ECO:0007669"/>
    <property type="project" value="UniProtKB-KW"/>
</dbReference>
<keyword evidence="2" id="KW-0472">Membrane</keyword>
<dbReference type="SUPFAM" id="SSF53323">
    <property type="entry name" value="Pyruvate-ferredoxin oxidoreductase, PFOR, domain III"/>
    <property type="match status" value="1"/>
</dbReference>
<dbReference type="InterPro" id="IPR046667">
    <property type="entry name" value="DUF6537"/>
</dbReference>
<protein>
    <recommendedName>
        <fullName evidence="3">DUF6537 domain-containing protein</fullName>
    </recommendedName>
</protein>
<evidence type="ECO:0000313" key="4">
    <source>
        <dbReference type="EMBL" id="CAB3774504.1"/>
    </source>
</evidence>
<dbReference type="InterPro" id="IPR002869">
    <property type="entry name" value="Pyrv_flavodox_OxRed_cen"/>
</dbReference>
<evidence type="ECO:0000259" key="3">
    <source>
        <dbReference type="Pfam" id="PF20169"/>
    </source>
</evidence>
<organism evidence="4 5">
    <name type="scientific">Paraburkholderia humisilvae</name>
    <dbReference type="NCBI Taxonomy" id="627669"/>
    <lineage>
        <taxon>Bacteria</taxon>
        <taxon>Pseudomonadati</taxon>
        <taxon>Pseudomonadota</taxon>
        <taxon>Betaproteobacteria</taxon>
        <taxon>Burkholderiales</taxon>
        <taxon>Burkholderiaceae</taxon>
        <taxon>Paraburkholderia</taxon>
    </lineage>
</organism>
<keyword evidence="2" id="KW-1133">Transmembrane helix</keyword>
<feature type="domain" description="DUF6537" evidence="3">
    <location>
        <begin position="83"/>
        <end position="285"/>
    </location>
</feature>
<evidence type="ECO:0000256" key="1">
    <source>
        <dbReference type="ARBA" id="ARBA00023002"/>
    </source>
</evidence>
<name>A0A6J5F7N4_9BURK</name>
<dbReference type="AlphaFoldDB" id="A0A6J5F7N4"/>
<dbReference type="Gene3D" id="3.40.920.10">
    <property type="entry name" value="Pyruvate-ferredoxin oxidoreductase, PFOR, domain III"/>
    <property type="match status" value="1"/>
</dbReference>
<proteinExistence type="predicted"/>
<dbReference type="EMBL" id="CADIKH010000125">
    <property type="protein sequence ID" value="CAB3774504.1"/>
    <property type="molecule type" value="Genomic_DNA"/>
</dbReference>
<evidence type="ECO:0000313" key="5">
    <source>
        <dbReference type="Proteomes" id="UP000494363"/>
    </source>
</evidence>
<keyword evidence="5" id="KW-1185">Reference proteome</keyword>
<keyword evidence="2" id="KW-0812">Transmembrane</keyword>
<accession>A0A6J5F7N4</accession>
<dbReference type="Proteomes" id="UP000494363">
    <property type="component" value="Unassembled WGS sequence"/>
</dbReference>